<dbReference type="Proteomes" id="UP000789702">
    <property type="component" value="Unassembled WGS sequence"/>
</dbReference>
<keyword evidence="2" id="KW-1185">Reference proteome</keyword>
<comment type="caution">
    <text evidence="1">The sequence shown here is derived from an EMBL/GenBank/DDBJ whole genome shotgun (WGS) entry which is preliminary data.</text>
</comment>
<organism evidence="1 2">
    <name type="scientific">Dentiscutata heterogama</name>
    <dbReference type="NCBI Taxonomy" id="1316150"/>
    <lineage>
        <taxon>Eukaryota</taxon>
        <taxon>Fungi</taxon>
        <taxon>Fungi incertae sedis</taxon>
        <taxon>Mucoromycota</taxon>
        <taxon>Glomeromycotina</taxon>
        <taxon>Glomeromycetes</taxon>
        <taxon>Diversisporales</taxon>
        <taxon>Gigasporaceae</taxon>
        <taxon>Dentiscutata</taxon>
    </lineage>
</organism>
<accession>A0ACA9KLR8</accession>
<evidence type="ECO:0000313" key="1">
    <source>
        <dbReference type="EMBL" id="CAG8479309.1"/>
    </source>
</evidence>
<gene>
    <name evidence="1" type="ORF">DHETER_LOCUS2059</name>
</gene>
<dbReference type="EMBL" id="CAJVPU010001388">
    <property type="protein sequence ID" value="CAG8479309.1"/>
    <property type="molecule type" value="Genomic_DNA"/>
</dbReference>
<protein>
    <submittedName>
        <fullName evidence="1">2964_t:CDS:1</fullName>
    </submittedName>
</protein>
<name>A0ACA9KLR8_9GLOM</name>
<sequence>MKYQTLKLFLIILLSSLLILTIVDVNNHKHKTCIVVKTSSHNDEHKTCTFTQTSSQTVTISTCVSNLAYETSAYKGSDKISACVTQAYKNYTYKIPAYETSAYETQNNHISHYYNNDRRVKHNNDRRVKHKNNCKKTITITFTPTTTLCFTPTLTCCQSSSSLGWQNVYYAITNNVDTIFSFNITNAQGCCKNCLNDLDCIQ</sequence>
<proteinExistence type="predicted"/>
<evidence type="ECO:0000313" key="2">
    <source>
        <dbReference type="Proteomes" id="UP000789702"/>
    </source>
</evidence>
<reference evidence="1" key="1">
    <citation type="submission" date="2021-06" db="EMBL/GenBank/DDBJ databases">
        <authorList>
            <person name="Kallberg Y."/>
            <person name="Tangrot J."/>
            <person name="Rosling A."/>
        </authorList>
    </citation>
    <scope>NUCLEOTIDE SEQUENCE</scope>
    <source>
        <strain evidence="1">IL203A</strain>
    </source>
</reference>